<dbReference type="SUPFAM" id="SSF56281">
    <property type="entry name" value="Metallo-hydrolase/oxidoreductase"/>
    <property type="match status" value="1"/>
</dbReference>
<feature type="domain" description="Metallo-beta-lactamase" evidence="1">
    <location>
        <begin position="29"/>
        <end position="221"/>
    </location>
</feature>
<dbReference type="PANTHER" id="PTHR43041">
    <property type="entry name" value="HYDROLASE, METALLO-BETA-LACTAMASE SUPERFAMILY"/>
    <property type="match status" value="1"/>
</dbReference>
<dbReference type="SMART" id="SM00849">
    <property type="entry name" value="Lactamase_B"/>
    <property type="match status" value="1"/>
</dbReference>
<protein>
    <submittedName>
        <fullName evidence="2">CDP-abequose synthase</fullName>
    </submittedName>
</protein>
<name>A0A4Y4CM78_ZOORA</name>
<dbReference type="InterPro" id="IPR001279">
    <property type="entry name" value="Metallo-B-lactamas"/>
</dbReference>
<comment type="caution">
    <text evidence="2">The sequence shown here is derived from an EMBL/GenBank/DDBJ whole genome shotgun (WGS) entry which is preliminary data.</text>
</comment>
<gene>
    <name evidence="2" type="ORF">ZRA01_01340</name>
</gene>
<keyword evidence="3" id="KW-1185">Reference proteome</keyword>
<sequence>MAVELFNNGTHACLAFYDLVDEEADHAVQCNQFLIVDGQHGALIDPGGNMTYSGLLMAMQRFFPSRDLDYIFATHADPDIIASLNKWMVATHCKVMISRLWTRFIPHFTTGKDYTHRIAGIPDEGMNIPLGQSKIKALPAHFMHSEGNFQFYDPVSKILFSGDMGASLVDHSQAAQPVRDFDDHVLTMIGFHRRYMISNKICRFWVNMVRQLDVEMIVPQHGCRFEGKVMVNRFLDWIETLQCGVDLMTQSNYRAP</sequence>
<evidence type="ECO:0000259" key="1">
    <source>
        <dbReference type="SMART" id="SM00849"/>
    </source>
</evidence>
<dbReference type="EMBL" id="BJNV01000002">
    <property type="protein sequence ID" value="GEC94061.1"/>
    <property type="molecule type" value="Genomic_DNA"/>
</dbReference>
<dbReference type="InterPro" id="IPR045761">
    <property type="entry name" value="ODP_dom"/>
</dbReference>
<dbReference type="PANTHER" id="PTHR43041:SF1">
    <property type="entry name" value="METALLO-BETA-LACTAMASE DOMAIN-CONTAINING PROTEIN"/>
    <property type="match status" value="1"/>
</dbReference>
<organism evidence="2 3">
    <name type="scientific">Zoogloea ramigera</name>
    <dbReference type="NCBI Taxonomy" id="350"/>
    <lineage>
        <taxon>Bacteria</taxon>
        <taxon>Pseudomonadati</taxon>
        <taxon>Pseudomonadota</taxon>
        <taxon>Betaproteobacteria</taxon>
        <taxon>Rhodocyclales</taxon>
        <taxon>Zoogloeaceae</taxon>
        <taxon>Zoogloea</taxon>
    </lineage>
</organism>
<dbReference type="Proteomes" id="UP000318422">
    <property type="component" value="Unassembled WGS sequence"/>
</dbReference>
<evidence type="ECO:0000313" key="3">
    <source>
        <dbReference type="Proteomes" id="UP000318422"/>
    </source>
</evidence>
<dbReference type="Pfam" id="PF19583">
    <property type="entry name" value="ODP"/>
    <property type="match status" value="1"/>
</dbReference>
<dbReference type="AlphaFoldDB" id="A0A4Y4CM78"/>
<accession>A0A4Y4CM78</accession>
<dbReference type="OrthoDB" id="9768433at2"/>
<proteinExistence type="predicted"/>
<dbReference type="InterPro" id="IPR036866">
    <property type="entry name" value="RibonucZ/Hydroxyglut_hydro"/>
</dbReference>
<dbReference type="CDD" id="cd07709">
    <property type="entry name" value="flavodiiron_proteins_MBL-fold"/>
    <property type="match status" value="1"/>
</dbReference>
<reference evidence="2 3" key="1">
    <citation type="submission" date="2019-06" db="EMBL/GenBank/DDBJ databases">
        <title>Whole genome shotgun sequence of Zoogloea ramigera NBRC 15342.</title>
        <authorList>
            <person name="Hosoyama A."/>
            <person name="Uohara A."/>
            <person name="Ohji S."/>
            <person name="Ichikawa N."/>
        </authorList>
    </citation>
    <scope>NUCLEOTIDE SEQUENCE [LARGE SCALE GENOMIC DNA]</scope>
    <source>
        <strain evidence="2 3">NBRC 15342</strain>
    </source>
</reference>
<dbReference type="RefSeq" id="WP_141348818.1">
    <property type="nucleotide sequence ID" value="NZ_BJNV01000002.1"/>
</dbReference>
<evidence type="ECO:0000313" key="2">
    <source>
        <dbReference type="EMBL" id="GEC94061.1"/>
    </source>
</evidence>
<dbReference type="Gene3D" id="3.60.15.10">
    <property type="entry name" value="Ribonuclease Z/Hydroxyacylglutathione hydrolase-like"/>
    <property type="match status" value="1"/>
</dbReference>